<comment type="caution">
    <text evidence="1">The sequence shown here is derived from an EMBL/GenBank/DDBJ whole genome shotgun (WGS) entry which is preliminary data.</text>
</comment>
<sequence>MNVPIVAEYHYRWTIMERVYETGDVSVGEFYTEGFPDGSCFYITFRKSCAAVQLATISNDLALETEADVEASYWLKYSAE</sequence>
<protein>
    <submittedName>
        <fullName evidence="1">Uncharacterized protein</fullName>
    </submittedName>
</protein>
<dbReference type="Proteomes" id="UP001165960">
    <property type="component" value="Unassembled WGS sequence"/>
</dbReference>
<proteinExistence type="predicted"/>
<evidence type="ECO:0000313" key="2">
    <source>
        <dbReference type="Proteomes" id="UP001165960"/>
    </source>
</evidence>
<dbReference type="EMBL" id="QTSX02003601">
    <property type="protein sequence ID" value="KAJ9069942.1"/>
    <property type="molecule type" value="Genomic_DNA"/>
</dbReference>
<gene>
    <name evidence="1" type="ORF">DSO57_1013654</name>
</gene>
<accession>A0ACC2T5X9</accession>
<name>A0ACC2T5X9_9FUNG</name>
<keyword evidence="2" id="KW-1185">Reference proteome</keyword>
<organism evidence="1 2">
    <name type="scientific">Entomophthora muscae</name>
    <dbReference type="NCBI Taxonomy" id="34485"/>
    <lineage>
        <taxon>Eukaryota</taxon>
        <taxon>Fungi</taxon>
        <taxon>Fungi incertae sedis</taxon>
        <taxon>Zoopagomycota</taxon>
        <taxon>Entomophthoromycotina</taxon>
        <taxon>Entomophthoromycetes</taxon>
        <taxon>Entomophthorales</taxon>
        <taxon>Entomophthoraceae</taxon>
        <taxon>Entomophthora</taxon>
    </lineage>
</organism>
<reference evidence="1" key="1">
    <citation type="submission" date="2022-04" db="EMBL/GenBank/DDBJ databases">
        <title>Genome of the entomopathogenic fungus Entomophthora muscae.</title>
        <authorList>
            <person name="Elya C."/>
            <person name="Lovett B.R."/>
            <person name="Lee E."/>
            <person name="Macias A.M."/>
            <person name="Hajek A.E."/>
            <person name="De Bivort B.L."/>
            <person name="Kasson M.T."/>
            <person name="De Fine Licht H.H."/>
            <person name="Stajich J.E."/>
        </authorList>
    </citation>
    <scope>NUCLEOTIDE SEQUENCE</scope>
    <source>
        <strain evidence="1">Berkeley</strain>
    </source>
</reference>
<evidence type="ECO:0000313" key="1">
    <source>
        <dbReference type="EMBL" id="KAJ9069942.1"/>
    </source>
</evidence>